<dbReference type="RefSeq" id="WP_212141373.1">
    <property type="nucleotide sequence ID" value="NZ_JAGSSW010000001.1"/>
</dbReference>
<dbReference type="EMBL" id="JAGSSW010000001">
    <property type="protein sequence ID" value="MBR8463107.1"/>
    <property type="molecule type" value="Genomic_DNA"/>
</dbReference>
<keyword evidence="5" id="KW-1185">Reference proteome</keyword>
<dbReference type="PANTHER" id="PTHR45530:SF3">
    <property type="entry name" value="TWO-COMPONENT SYSTEM NARL FAMILY SENSOR HISTIDINE KINASE BARA"/>
    <property type="match status" value="1"/>
</dbReference>
<evidence type="ECO:0000259" key="3">
    <source>
        <dbReference type="PROSITE" id="PS50110"/>
    </source>
</evidence>
<dbReference type="PROSITE" id="PS50110">
    <property type="entry name" value="RESPONSE_REGULATORY"/>
    <property type="match status" value="1"/>
</dbReference>
<dbReference type="InterPro" id="IPR001789">
    <property type="entry name" value="Sig_transdc_resp-reg_receiver"/>
</dbReference>
<reference evidence="4 5" key="1">
    <citation type="submission" date="2021-04" db="EMBL/GenBank/DDBJ databases">
        <title>Molecular and phenotypic characterization and identification of bacterial isolates recovered from the Anatolian ground squirrels (Spermophilus xanthoprymnus) and which have the potential to form a new species in the Campylobacter genus.</title>
        <authorList>
            <person name="Aydin F."/>
            <person name="Abay S."/>
            <person name="Kayman T."/>
            <person name="Karakaya E."/>
            <person name="Mustak H.K."/>
            <person name="Mustak I.B."/>
            <person name="Bilgin N."/>
            <person name="Duzler A."/>
            <person name="Sahin O."/>
            <person name="Guran O."/>
            <person name="Saticioglu I.B."/>
        </authorList>
    </citation>
    <scope>NUCLEOTIDE SEQUENCE [LARGE SCALE GENOMIC DNA]</scope>
    <source>
        <strain evidence="5">faydin-G24</strain>
    </source>
</reference>
<dbReference type="InterPro" id="IPR011006">
    <property type="entry name" value="CheY-like_superfamily"/>
</dbReference>
<dbReference type="Gene3D" id="3.40.50.2300">
    <property type="match status" value="1"/>
</dbReference>
<comment type="caution">
    <text evidence="4">The sequence shown here is derived from an EMBL/GenBank/DDBJ whole genome shotgun (WGS) entry which is preliminary data.</text>
</comment>
<dbReference type="SUPFAM" id="SSF52172">
    <property type="entry name" value="CheY-like"/>
    <property type="match status" value="1"/>
</dbReference>
<keyword evidence="2" id="KW-0812">Transmembrane</keyword>
<evidence type="ECO:0000313" key="4">
    <source>
        <dbReference type="EMBL" id="MBR8463107.1"/>
    </source>
</evidence>
<accession>A0ABS5HHP3</accession>
<feature type="domain" description="Response regulatory" evidence="3">
    <location>
        <begin position="688"/>
        <end position="806"/>
    </location>
</feature>
<dbReference type="PANTHER" id="PTHR45530">
    <property type="entry name" value="SENSORY TRANSDUCTION HISTIDINE KINASE"/>
    <property type="match status" value="1"/>
</dbReference>
<evidence type="ECO:0000256" key="1">
    <source>
        <dbReference type="PROSITE-ProRule" id="PRU00169"/>
    </source>
</evidence>
<sequence>MKWINDYKLLVSIVAAIILCSLITYDLLDEAINLRQLNNAIDKQLKLKDVMKALSSEREASLEYIKDSSEQNTLNLKIKQELTDKAISNMLSNLEYTSTSTNELISSINYVRKNILEEQLKFLSIFFSLYDRINNSIVENYVYYKGRKIDNQTKLYLSVLLNLYDMLDKTNSARSYLVSVLQNDAKLNKDSIRRKLLLLNFSPFRTFLLPNIELRRQINETINLPKNLEIFRNIDILRSKFIALESYEITKDDITKLDMLEREKFLLLLDISNTIENKLVKETTYTYSKVHSEFIIAFIIALALILAIFKLKEKLLILDNIKKSIIRIKDIPETKIQIDPSKTLENFIISYENLNDEFKKADLFNKIKSEYLMNLSKSQEKKYKNNIQSLEFLRKTCISSEQMRAINIIEENSNISYLVFENIKNILNIENTDLSLNITNFNPQTLFASVLESKMNEVTQKQINYITFIDPKLNTWLEGDESKIMTIVSNLLSIAISECNPYSNVIVTIKTLANQLSNDIVNLNISVTSETNPINKENMNESMTFWLKSINMFLKMMDSKLSINNIQNTRNKFNFILKLKSKNRLEIFNHDKDLKIGLINDHNSEYNKFFAQILDDFEIDYEMIPNVKTATNLDKYDIIFIRESKNIPSDIKNLVTIKDPLTPINVSQNLLKKFVVKSLQKFTLTRPQILVYEPNSVVLKMIEYAFKPYNVDLTLKNNYDEFINSGKHSFFDLIFIDTQNFSGGISEFVTRYNNVKAINQNSTAPIIGMTSNTSELSKDEIISNFDGYIKKPFNAAILREILQKFIPNIYNFIKKEAMFNKNNKILLCKKNSVENKIFAAALSDFKENLTTANDLFDLINKIENTPFGIILIDANTLGFDAQSLIDAVENLRKNFDVDTQIFVFNDKPIKELSTKPYIKILSTHISKVQLAEVIKRELNGGGYEL</sequence>
<proteinExistence type="predicted"/>
<dbReference type="Proteomes" id="UP000682951">
    <property type="component" value="Unassembled WGS sequence"/>
</dbReference>
<feature type="modified residue" description="4-aspartylphosphate" evidence="1">
    <location>
        <position position="737"/>
    </location>
</feature>
<organism evidence="4 5">
    <name type="scientific">Campylobacter anatolicus</name>
    <dbReference type="NCBI Taxonomy" id="2829105"/>
    <lineage>
        <taxon>Bacteria</taxon>
        <taxon>Pseudomonadati</taxon>
        <taxon>Campylobacterota</taxon>
        <taxon>Epsilonproteobacteria</taxon>
        <taxon>Campylobacterales</taxon>
        <taxon>Campylobacteraceae</taxon>
        <taxon>Campylobacter</taxon>
    </lineage>
</organism>
<keyword evidence="2" id="KW-1133">Transmembrane helix</keyword>
<dbReference type="InterPro" id="IPR036890">
    <property type="entry name" value="HATPase_C_sf"/>
</dbReference>
<feature type="transmembrane region" description="Helical" evidence="2">
    <location>
        <begin position="7"/>
        <end position="28"/>
    </location>
</feature>
<evidence type="ECO:0000313" key="5">
    <source>
        <dbReference type="Proteomes" id="UP000682951"/>
    </source>
</evidence>
<keyword evidence="2" id="KW-0472">Membrane</keyword>
<name>A0ABS5HHP3_9BACT</name>
<keyword evidence="1" id="KW-0597">Phosphoprotein</keyword>
<protein>
    <recommendedName>
        <fullName evidence="3">Response regulatory domain-containing protein</fullName>
    </recommendedName>
</protein>
<dbReference type="Gene3D" id="3.30.565.10">
    <property type="entry name" value="Histidine kinase-like ATPase, C-terminal domain"/>
    <property type="match status" value="1"/>
</dbReference>
<gene>
    <name evidence="4" type="ORF">KDD93_00775</name>
</gene>
<evidence type="ECO:0000256" key="2">
    <source>
        <dbReference type="SAM" id="Phobius"/>
    </source>
</evidence>
<feature type="transmembrane region" description="Helical" evidence="2">
    <location>
        <begin position="294"/>
        <end position="311"/>
    </location>
</feature>